<accession>A0ACB9JP57</accession>
<proteinExistence type="predicted"/>
<organism evidence="1 2">
    <name type="scientific">Smallanthus sonchifolius</name>
    <dbReference type="NCBI Taxonomy" id="185202"/>
    <lineage>
        <taxon>Eukaryota</taxon>
        <taxon>Viridiplantae</taxon>
        <taxon>Streptophyta</taxon>
        <taxon>Embryophyta</taxon>
        <taxon>Tracheophyta</taxon>
        <taxon>Spermatophyta</taxon>
        <taxon>Magnoliopsida</taxon>
        <taxon>eudicotyledons</taxon>
        <taxon>Gunneridae</taxon>
        <taxon>Pentapetalae</taxon>
        <taxon>asterids</taxon>
        <taxon>campanulids</taxon>
        <taxon>Asterales</taxon>
        <taxon>Asteraceae</taxon>
        <taxon>Asteroideae</taxon>
        <taxon>Heliantheae alliance</taxon>
        <taxon>Millerieae</taxon>
        <taxon>Smallanthus</taxon>
    </lineage>
</organism>
<gene>
    <name evidence="1" type="ORF">L1987_09572</name>
</gene>
<evidence type="ECO:0000313" key="1">
    <source>
        <dbReference type="EMBL" id="KAI3821991.1"/>
    </source>
</evidence>
<dbReference type="EMBL" id="CM042020">
    <property type="protein sequence ID" value="KAI3821991.1"/>
    <property type="molecule type" value="Genomic_DNA"/>
</dbReference>
<reference evidence="2" key="1">
    <citation type="journal article" date="2022" name="Mol. Ecol. Resour.">
        <title>The genomes of chicory, endive, great burdock and yacon provide insights into Asteraceae palaeo-polyploidization history and plant inulin production.</title>
        <authorList>
            <person name="Fan W."/>
            <person name="Wang S."/>
            <person name="Wang H."/>
            <person name="Wang A."/>
            <person name="Jiang F."/>
            <person name="Liu H."/>
            <person name="Zhao H."/>
            <person name="Xu D."/>
            <person name="Zhang Y."/>
        </authorList>
    </citation>
    <scope>NUCLEOTIDE SEQUENCE [LARGE SCALE GENOMIC DNA]</scope>
    <source>
        <strain evidence="2">cv. Yunnan</strain>
    </source>
</reference>
<name>A0ACB9JP57_9ASTR</name>
<protein>
    <submittedName>
        <fullName evidence="1">Uncharacterized protein</fullName>
    </submittedName>
</protein>
<dbReference type="Proteomes" id="UP001056120">
    <property type="component" value="Linkage Group LG03"/>
</dbReference>
<evidence type="ECO:0000313" key="2">
    <source>
        <dbReference type="Proteomes" id="UP001056120"/>
    </source>
</evidence>
<reference evidence="1 2" key="2">
    <citation type="journal article" date="2022" name="Mol. Ecol. Resour.">
        <title>The genomes of chicory, endive, great burdock and yacon provide insights into Asteraceae paleo-polyploidization history and plant inulin production.</title>
        <authorList>
            <person name="Fan W."/>
            <person name="Wang S."/>
            <person name="Wang H."/>
            <person name="Wang A."/>
            <person name="Jiang F."/>
            <person name="Liu H."/>
            <person name="Zhao H."/>
            <person name="Xu D."/>
            <person name="Zhang Y."/>
        </authorList>
    </citation>
    <scope>NUCLEOTIDE SEQUENCE [LARGE SCALE GENOMIC DNA]</scope>
    <source>
        <strain evidence="2">cv. Yunnan</strain>
        <tissue evidence="1">Leaves</tissue>
    </source>
</reference>
<sequence length="190" mass="22228">MFRSRRKKGIDVQISKEKRRYAEVGFQLCNISQGNLLKHNGSFFFSKSSLTHTLLNCNGGITSIEPAHPSFSWKQFWKYEIVVLWFMFWDSIVENILQAWVPYDWRLSPSKLEERDLYFHKLKLTFEMALKHHGGPSIVFAHSLANQKTLAVSLEEGGLTYRRFMVSFQLQEHIWGSQEIAMVRQGKVLI</sequence>
<keyword evidence="2" id="KW-1185">Reference proteome</keyword>
<comment type="caution">
    <text evidence="1">The sequence shown here is derived from an EMBL/GenBank/DDBJ whole genome shotgun (WGS) entry which is preliminary data.</text>
</comment>